<dbReference type="GO" id="GO:0009117">
    <property type="term" value="P:nucleotide metabolic process"/>
    <property type="evidence" value="ECO:0007669"/>
    <property type="project" value="TreeGrafter"/>
</dbReference>
<comment type="caution">
    <text evidence="13">The sequence shown here is derived from an EMBL/GenBank/DDBJ whole genome shotgun (WGS) entry which is preliminary data.</text>
</comment>
<dbReference type="Proteomes" id="UP000770015">
    <property type="component" value="Unassembled WGS sequence"/>
</dbReference>
<proteinExistence type="inferred from homology"/>
<accession>A0A9P8V2F4</accession>
<evidence type="ECO:0000313" key="13">
    <source>
        <dbReference type="EMBL" id="KAH6668581.1"/>
    </source>
</evidence>
<dbReference type="CDD" id="cd01277">
    <property type="entry name" value="HINT_subgroup"/>
    <property type="match status" value="1"/>
</dbReference>
<dbReference type="InterPro" id="IPR039384">
    <property type="entry name" value="HINT"/>
</dbReference>
<dbReference type="OrthoDB" id="672793at2759"/>
<protein>
    <recommendedName>
        <fullName evidence="7">Adenosine 5'-monophosphoramidase HNT1</fullName>
    </recommendedName>
    <alternativeName>
        <fullName evidence="8">Histidine triad nucleotide-binding protein HNT1</fullName>
    </alternativeName>
</protein>
<evidence type="ECO:0000256" key="3">
    <source>
        <dbReference type="ARBA" id="ARBA00022801"/>
    </source>
</evidence>
<dbReference type="InterPro" id="IPR011146">
    <property type="entry name" value="HIT-like"/>
</dbReference>
<keyword evidence="14" id="KW-1185">Reference proteome</keyword>
<dbReference type="AlphaFoldDB" id="A0A9P8V2F4"/>
<dbReference type="PANTHER" id="PTHR46648:SF1">
    <property type="entry name" value="ADENOSINE 5'-MONOPHOSPHORAMIDASE HNT1"/>
    <property type="match status" value="1"/>
</dbReference>
<feature type="active site" description="Tele-AMP-histidine intermediate" evidence="9">
    <location>
        <position position="107"/>
    </location>
</feature>
<dbReference type="PANTHER" id="PTHR46648">
    <property type="entry name" value="HIT FAMILY PROTEIN 1"/>
    <property type="match status" value="1"/>
</dbReference>
<dbReference type="InterPro" id="IPR036265">
    <property type="entry name" value="HIT-like_sf"/>
</dbReference>
<evidence type="ECO:0000256" key="7">
    <source>
        <dbReference type="ARBA" id="ARBA00074222"/>
    </source>
</evidence>
<dbReference type="GO" id="GO:0000166">
    <property type="term" value="F:nucleotide binding"/>
    <property type="evidence" value="ECO:0007669"/>
    <property type="project" value="UniProtKB-KW"/>
</dbReference>
<dbReference type="PROSITE" id="PS00892">
    <property type="entry name" value="HIT_1"/>
    <property type="match status" value="1"/>
</dbReference>
<keyword evidence="3" id="KW-0378">Hydrolase</keyword>
<dbReference type="FunFam" id="3.30.428.10:FF:000013">
    <property type="entry name" value="Hit family protein 1"/>
    <property type="match status" value="1"/>
</dbReference>
<dbReference type="InterPro" id="IPR001310">
    <property type="entry name" value="Histidine_triad_HIT"/>
</dbReference>
<evidence type="ECO:0000256" key="4">
    <source>
        <dbReference type="ARBA" id="ARBA00022842"/>
    </source>
</evidence>
<reference evidence="13" key="1">
    <citation type="journal article" date="2021" name="Nat. Commun.">
        <title>Genetic determinants of endophytism in the Arabidopsis root mycobiome.</title>
        <authorList>
            <person name="Mesny F."/>
            <person name="Miyauchi S."/>
            <person name="Thiergart T."/>
            <person name="Pickel B."/>
            <person name="Atanasova L."/>
            <person name="Karlsson M."/>
            <person name="Huettel B."/>
            <person name="Barry K.W."/>
            <person name="Haridas S."/>
            <person name="Chen C."/>
            <person name="Bauer D."/>
            <person name="Andreopoulos W."/>
            <person name="Pangilinan J."/>
            <person name="LaButti K."/>
            <person name="Riley R."/>
            <person name="Lipzen A."/>
            <person name="Clum A."/>
            <person name="Drula E."/>
            <person name="Henrissat B."/>
            <person name="Kohler A."/>
            <person name="Grigoriev I.V."/>
            <person name="Martin F.M."/>
            <person name="Hacquard S."/>
        </authorList>
    </citation>
    <scope>NUCLEOTIDE SEQUENCE</scope>
    <source>
        <strain evidence="13">MPI-SDFR-AT-0117</strain>
    </source>
</reference>
<feature type="short sequence motif" description="Histidine triad motif" evidence="10 11">
    <location>
        <begin position="105"/>
        <end position="109"/>
    </location>
</feature>
<gene>
    <name evidence="13" type="ORF">F5X68DRAFT_194839</name>
</gene>
<keyword evidence="4" id="KW-0460">Magnesium</keyword>
<evidence type="ECO:0000256" key="9">
    <source>
        <dbReference type="PIRSR" id="PIRSR601310-1"/>
    </source>
</evidence>
<evidence type="ECO:0000256" key="6">
    <source>
        <dbReference type="ARBA" id="ARBA00052319"/>
    </source>
</evidence>
<evidence type="ECO:0000256" key="2">
    <source>
        <dbReference type="ARBA" id="ARBA00022741"/>
    </source>
</evidence>
<comment type="similarity">
    <text evidence="5">Belongs to the HINT family.</text>
</comment>
<dbReference type="PROSITE" id="PS51084">
    <property type="entry name" value="HIT_2"/>
    <property type="match status" value="1"/>
</dbReference>
<dbReference type="SUPFAM" id="SSF54197">
    <property type="entry name" value="HIT-like"/>
    <property type="match status" value="1"/>
</dbReference>
<evidence type="ECO:0000256" key="1">
    <source>
        <dbReference type="ARBA" id="ARBA00001946"/>
    </source>
</evidence>
<feature type="domain" description="HIT" evidence="12">
    <location>
        <begin position="17"/>
        <end position="120"/>
    </location>
</feature>
<evidence type="ECO:0000259" key="12">
    <source>
        <dbReference type="PROSITE" id="PS51084"/>
    </source>
</evidence>
<evidence type="ECO:0000256" key="8">
    <source>
        <dbReference type="ARBA" id="ARBA00076050"/>
    </source>
</evidence>
<dbReference type="PRINTS" id="PR00332">
    <property type="entry name" value="HISTRIAD"/>
</dbReference>
<evidence type="ECO:0000256" key="10">
    <source>
        <dbReference type="PIRSR" id="PIRSR601310-3"/>
    </source>
</evidence>
<evidence type="ECO:0000313" key="14">
    <source>
        <dbReference type="Proteomes" id="UP000770015"/>
    </source>
</evidence>
<sequence length="145" mass="16225">MAHSLASCIFCKIIKGNLLTPPTGEIPSFKLFESERTFAFLDINPLSRGHALVIPKYHGEKILDIPDEDLQEILPVVKKLVKATGATEYNVLQNNGPTAHQVVQHVHFHMIPKPNETEGLGVGWPQQKTDMDKLKALFEDIKSKM</sequence>
<dbReference type="EMBL" id="JAGSXJ010000033">
    <property type="protein sequence ID" value="KAH6668581.1"/>
    <property type="molecule type" value="Genomic_DNA"/>
</dbReference>
<organism evidence="13 14">
    <name type="scientific">Plectosphaerella plurivora</name>
    <dbReference type="NCBI Taxonomy" id="936078"/>
    <lineage>
        <taxon>Eukaryota</taxon>
        <taxon>Fungi</taxon>
        <taxon>Dikarya</taxon>
        <taxon>Ascomycota</taxon>
        <taxon>Pezizomycotina</taxon>
        <taxon>Sordariomycetes</taxon>
        <taxon>Hypocreomycetidae</taxon>
        <taxon>Glomerellales</taxon>
        <taxon>Plectosphaerellaceae</taxon>
        <taxon>Plectosphaerella</taxon>
    </lineage>
</organism>
<evidence type="ECO:0000256" key="5">
    <source>
        <dbReference type="ARBA" id="ARBA00025764"/>
    </source>
</evidence>
<dbReference type="GO" id="GO:0016787">
    <property type="term" value="F:hydrolase activity"/>
    <property type="evidence" value="ECO:0007669"/>
    <property type="project" value="UniProtKB-KW"/>
</dbReference>
<keyword evidence="2" id="KW-0547">Nucleotide-binding</keyword>
<dbReference type="InterPro" id="IPR019808">
    <property type="entry name" value="Histidine_triad_CS"/>
</dbReference>
<dbReference type="Gene3D" id="3.30.428.10">
    <property type="entry name" value="HIT-like"/>
    <property type="match status" value="1"/>
</dbReference>
<name>A0A9P8V2F4_9PEZI</name>
<comment type="cofactor">
    <cofactor evidence="1">
        <name>Mg(2+)</name>
        <dbReference type="ChEBI" id="CHEBI:18420"/>
    </cofactor>
</comment>
<comment type="catalytic activity">
    <reaction evidence="6">
        <text>adenosine 5'-phosphoramidate + H2O = NH4(+) + AMP</text>
        <dbReference type="Rhea" id="RHEA:67916"/>
        <dbReference type="ChEBI" id="CHEBI:15377"/>
        <dbReference type="ChEBI" id="CHEBI:28938"/>
        <dbReference type="ChEBI" id="CHEBI:57890"/>
        <dbReference type="ChEBI" id="CHEBI:456215"/>
    </reaction>
    <physiologicalReaction direction="left-to-right" evidence="6">
        <dbReference type="Rhea" id="RHEA:67917"/>
    </physiologicalReaction>
</comment>
<dbReference type="Pfam" id="PF01230">
    <property type="entry name" value="HIT"/>
    <property type="match status" value="1"/>
</dbReference>
<evidence type="ECO:0000256" key="11">
    <source>
        <dbReference type="PROSITE-ProRule" id="PRU00464"/>
    </source>
</evidence>